<evidence type="ECO:0000256" key="1">
    <source>
        <dbReference type="PIRSR" id="PIRSR620023-1"/>
    </source>
</evidence>
<gene>
    <name evidence="3" type="ORF">GMLC_20830</name>
</gene>
<organism evidence="3 4">
    <name type="scientific">Geomonas limicola</name>
    <dbReference type="NCBI Taxonomy" id="2740186"/>
    <lineage>
        <taxon>Bacteria</taxon>
        <taxon>Pseudomonadati</taxon>
        <taxon>Thermodesulfobacteriota</taxon>
        <taxon>Desulfuromonadia</taxon>
        <taxon>Geobacterales</taxon>
        <taxon>Geobacteraceae</taxon>
        <taxon>Geomonas</taxon>
    </lineage>
</organism>
<accession>A0A6V8N9D8</accession>
<dbReference type="InterPro" id="IPR020023">
    <property type="entry name" value="PseG"/>
</dbReference>
<dbReference type="PANTHER" id="PTHR21015">
    <property type="entry name" value="UDP-N-ACETYLGLUCOSAMINE--N-ACETYLMURAMYL-(PENTAPEPTIDE) PYROPHOSPHORYL-UNDECAPRENOL N-ACETYLGLUCOSAMINE TRANSFERASE 1"/>
    <property type="match status" value="1"/>
</dbReference>
<evidence type="ECO:0000313" key="3">
    <source>
        <dbReference type="EMBL" id="GFO68504.1"/>
    </source>
</evidence>
<sequence>MRLVIRADASQELGSGHVMRTLALVEALAPRGGEFSLVSRDLPEHLAELAAARGVRVLPLAGPAPGDPAEDAAQTARLIGGRPDWLVVDHYRLDAAWERLVRPGVRRLMVIDDLADRPHDCDLLLDQNLVEGMELRYRGLVPEETRLLIGPAHALLRGEFVAQRAALPPRDGTVERILVCFGGSDPTGETAKALEALALPEFAGLEIDVVAGGSNPHWADLEAQCQKLPRASFQRQSFEMARLMAQADLALGAGGGSAWERCFLGLPTLTVTVAANQEAPALAADRAGLARLLGSSYEVTSAVLARALRAALAAPAELEAMANRCLAFFPPRHGALSDELYNALTRGTP</sequence>
<dbReference type="Proteomes" id="UP000587586">
    <property type="component" value="Unassembled WGS sequence"/>
</dbReference>
<dbReference type="AlphaFoldDB" id="A0A6V8N9D8"/>
<proteinExistence type="predicted"/>
<dbReference type="NCBIfam" id="TIGR03590">
    <property type="entry name" value="PseG"/>
    <property type="match status" value="1"/>
</dbReference>
<name>A0A6V8N9D8_9BACT</name>
<evidence type="ECO:0000256" key="2">
    <source>
        <dbReference type="PIRSR" id="PIRSR620023-2"/>
    </source>
</evidence>
<dbReference type="EMBL" id="BLXZ01000004">
    <property type="protein sequence ID" value="GFO68504.1"/>
    <property type="molecule type" value="Genomic_DNA"/>
</dbReference>
<protein>
    <submittedName>
        <fullName evidence="3">Uncharacterized protein</fullName>
    </submittedName>
</protein>
<reference evidence="4" key="1">
    <citation type="submission" date="2020-06" db="EMBL/GenBank/DDBJ databases">
        <title>Draft genomic sequecing of Geomonas sp. Red745.</title>
        <authorList>
            <person name="Itoh H."/>
            <person name="Xu Z.X."/>
            <person name="Ushijima N."/>
            <person name="Masuda Y."/>
            <person name="Shiratori Y."/>
            <person name="Senoo K."/>
        </authorList>
    </citation>
    <scope>NUCLEOTIDE SEQUENCE [LARGE SCALE GENOMIC DNA]</scope>
    <source>
        <strain evidence="4">Red745</strain>
    </source>
</reference>
<feature type="binding site" evidence="2">
    <location>
        <position position="260"/>
    </location>
    <ligand>
        <name>substrate</name>
    </ligand>
</feature>
<dbReference type="PANTHER" id="PTHR21015:SF22">
    <property type="entry name" value="GLYCOSYLTRANSFERASE"/>
    <property type="match status" value="1"/>
</dbReference>
<feature type="binding site" evidence="2">
    <location>
        <position position="157"/>
    </location>
    <ligand>
        <name>substrate</name>
    </ligand>
</feature>
<dbReference type="Gene3D" id="3.40.50.2000">
    <property type="entry name" value="Glycogen Phosphorylase B"/>
    <property type="match status" value="1"/>
</dbReference>
<comment type="caution">
    <text evidence="3">The sequence shown here is derived from an EMBL/GenBank/DDBJ whole genome shotgun (WGS) entry which is preliminary data.</text>
</comment>
<keyword evidence="4" id="KW-1185">Reference proteome</keyword>
<dbReference type="Gene3D" id="3.40.50.11190">
    <property type="match status" value="1"/>
</dbReference>
<feature type="active site" description="Proton acceptor" evidence="1">
    <location>
        <position position="17"/>
    </location>
</feature>
<dbReference type="RefSeq" id="WP_183361060.1">
    <property type="nucleotide sequence ID" value="NZ_BLXZ01000004.1"/>
</dbReference>
<dbReference type="SUPFAM" id="SSF53756">
    <property type="entry name" value="UDP-Glycosyltransferase/glycogen phosphorylase"/>
    <property type="match status" value="1"/>
</dbReference>
<dbReference type="GO" id="GO:0016757">
    <property type="term" value="F:glycosyltransferase activity"/>
    <property type="evidence" value="ECO:0007669"/>
    <property type="project" value="TreeGrafter"/>
</dbReference>
<evidence type="ECO:0000313" key="4">
    <source>
        <dbReference type="Proteomes" id="UP000587586"/>
    </source>
</evidence>